<comment type="caution">
    <text evidence="1">The sequence shown here is derived from an EMBL/GenBank/DDBJ whole genome shotgun (WGS) entry which is preliminary data.</text>
</comment>
<sequence>MIFENGIPKAVSTEAECASLDKRSITSKKLDTKNVLTDKKLNKLNPNRFAKKTRFGKMPLYPECK</sequence>
<reference evidence="1 2" key="1">
    <citation type="submission" date="2018-10" db="EMBL/GenBank/DDBJ databases">
        <title>Draft Genome Sequence of Bacteroides sp. KCTC 15687.</title>
        <authorList>
            <person name="Yu S.Y."/>
            <person name="Kim J.S."/>
            <person name="Oh B.S."/>
            <person name="Park S.H."/>
            <person name="Kang S.W."/>
            <person name="Park J.E."/>
            <person name="Choi S.H."/>
            <person name="Han K.I."/>
            <person name="Lee K.C."/>
            <person name="Eom M.K."/>
            <person name="Suh M.K."/>
            <person name="Lee D.H."/>
            <person name="Yoon H."/>
            <person name="Kim B."/>
            <person name="Yang S.J."/>
            <person name="Lee J.S."/>
            <person name="Lee J.H."/>
        </authorList>
    </citation>
    <scope>NUCLEOTIDE SEQUENCE [LARGE SCALE GENOMIC DNA]</scope>
    <source>
        <strain evidence="1 2">KCTC 15687</strain>
    </source>
</reference>
<evidence type="ECO:0000313" key="2">
    <source>
        <dbReference type="Proteomes" id="UP000288079"/>
    </source>
</evidence>
<dbReference type="EMBL" id="BHWB01000002">
    <property type="protein sequence ID" value="GCB34090.1"/>
    <property type="molecule type" value="Genomic_DNA"/>
</dbReference>
<evidence type="ECO:0000313" key="1">
    <source>
        <dbReference type="EMBL" id="GCB34090.1"/>
    </source>
</evidence>
<protein>
    <submittedName>
        <fullName evidence="1">Uncharacterized protein</fullName>
    </submittedName>
</protein>
<proteinExistence type="predicted"/>
<accession>A0A401LRA2</accession>
<dbReference type="AlphaFoldDB" id="A0A401LRA2"/>
<dbReference type="Proteomes" id="UP000288079">
    <property type="component" value="Unassembled WGS sequence"/>
</dbReference>
<gene>
    <name evidence="1" type="ORF">KGMB02408_10350</name>
</gene>
<keyword evidence="2" id="KW-1185">Reference proteome</keyword>
<name>A0A401LRA2_9BACE</name>
<organism evidence="1 2">
    <name type="scientific">Bacteroides faecalis</name>
    <dbReference type="NCBI Taxonomy" id="2447885"/>
    <lineage>
        <taxon>Bacteria</taxon>
        <taxon>Pseudomonadati</taxon>
        <taxon>Bacteroidota</taxon>
        <taxon>Bacteroidia</taxon>
        <taxon>Bacteroidales</taxon>
        <taxon>Bacteroidaceae</taxon>
        <taxon>Bacteroides</taxon>
    </lineage>
</organism>